<reference evidence="2 3" key="1">
    <citation type="submission" date="2014-04" db="EMBL/GenBank/DDBJ databases">
        <title>A new species of microsporidia sheds light on the evolution of extreme parasitism.</title>
        <authorList>
            <person name="Haag K.L."/>
            <person name="James T.Y."/>
            <person name="Larsson R."/>
            <person name="Schaer T.M."/>
            <person name="Refardt D."/>
            <person name="Pombert J.-F."/>
            <person name="Ebert D."/>
        </authorList>
    </citation>
    <scope>NUCLEOTIDE SEQUENCE [LARGE SCALE GENOMIC DNA]</scope>
    <source>
        <strain evidence="2 3">UGP3</strain>
        <tissue evidence="2">Spores</tissue>
    </source>
</reference>
<dbReference type="AlphaFoldDB" id="A0A098VSG1"/>
<evidence type="ECO:0000259" key="1">
    <source>
        <dbReference type="PROSITE" id="PS50833"/>
    </source>
</evidence>
<evidence type="ECO:0000313" key="2">
    <source>
        <dbReference type="EMBL" id="KGG51880.1"/>
    </source>
</evidence>
<dbReference type="GO" id="GO:0042134">
    <property type="term" value="F:rRNA primary transcript binding"/>
    <property type="evidence" value="ECO:0007669"/>
    <property type="project" value="InterPro"/>
</dbReference>
<name>A0A098VSG1_9MICR</name>
<evidence type="ECO:0000313" key="3">
    <source>
        <dbReference type="Proteomes" id="UP000029725"/>
    </source>
</evidence>
<protein>
    <recommendedName>
        <fullName evidence="1">Brix domain-containing protein</fullName>
    </recommendedName>
</protein>
<proteinExistence type="predicted"/>
<gene>
    <name evidence="2" type="ORF">DI09_24p10</name>
</gene>
<keyword evidence="3" id="KW-1185">Reference proteome</keyword>
<dbReference type="GO" id="GO:0005730">
    <property type="term" value="C:nucleolus"/>
    <property type="evidence" value="ECO:0007669"/>
    <property type="project" value="TreeGrafter"/>
</dbReference>
<sequence>KTLAFATEFSAIFGGNVTSDPSLPRSRMLPRKEHHTIDVVIREAIEAKSTDLIIIGERLKEPYSLTLVHLPSGPTASFRLSSIVTSKQLGKNCGSATNHPPELNMANFDTMLGLTVGRFLTNLFPFKPQFEGRQIVTFHNQRDFIFFRRHRYIFQGVTGGEKTKSTTSSAPSVRMQELGPRFTLKLMAIQKGTFDLTNGEYIWVRANSKMNTRKQFYC</sequence>
<dbReference type="OrthoDB" id="264354at2759"/>
<dbReference type="GO" id="GO:0000470">
    <property type="term" value="P:maturation of LSU-rRNA"/>
    <property type="evidence" value="ECO:0007669"/>
    <property type="project" value="TreeGrafter"/>
</dbReference>
<accession>A0A098VSG1</accession>
<dbReference type="GO" id="GO:0030687">
    <property type="term" value="C:preribosome, large subunit precursor"/>
    <property type="evidence" value="ECO:0007669"/>
    <property type="project" value="TreeGrafter"/>
</dbReference>
<dbReference type="PANTHER" id="PTHR22734:SF3">
    <property type="entry name" value="RIBOSOME PRODUCTION FACTOR 1"/>
    <property type="match status" value="1"/>
</dbReference>
<dbReference type="SUPFAM" id="SSF52954">
    <property type="entry name" value="Class II aaRS ABD-related"/>
    <property type="match status" value="1"/>
</dbReference>
<organism evidence="2 3">
    <name type="scientific">Mitosporidium daphniae</name>
    <dbReference type="NCBI Taxonomy" id="1485682"/>
    <lineage>
        <taxon>Eukaryota</taxon>
        <taxon>Fungi</taxon>
        <taxon>Fungi incertae sedis</taxon>
        <taxon>Microsporidia</taxon>
        <taxon>Mitosporidium</taxon>
    </lineage>
</organism>
<comment type="caution">
    <text evidence="2">The sequence shown here is derived from an EMBL/GenBank/DDBJ whole genome shotgun (WGS) entry which is preliminary data.</text>
</comment>
<dbReference type="PROSITE" id="PS50833">
    <property type="entry name" value="BRIX"/>
    <property type="match status" value="1"/>
</dbReference>
<dbReference type="RefSeq" id="XP_013238341.1">
    <property type="nucleotide sequence ID" value="XM_013382887.1"/>
</dbReference>
<dbReference type="SMART" id="SM00879">
    <property type="entry name" value="Brix"/>
    <property type="match status" value="1"/>
</dbReference>
<dbReference type="InterPro" id="IPR007109">
    <property type="entry name" value="Brix"/>
</dbReference>
<feature type="non-terminal residue" evidence="2">
    <location>
        <position position="1"/>
    </location>
</feature>
<dbReference type="EMBL" id="JMKJ01000166">
    <property type="protein sequence ID" value="KGG51880.1"/>
    <property type="molecule type" value="Genomic_DNA"/>
</dbReference>
<dbReference type="PANTHER" id="PTHR22734">
    <property type="entry name" value="U3 SMALL NUCLEOLAR RIBONUCLEOPROTEIN PROTEIN IMP4"/>
    <property type="match status" value="1"/>
</dbReference>
<dbReference type="GeneID" id="25259201"/>
<dbReference type="Gene3D" id="3.40.50.10480">
    <property type="entry name" value="Probable brix-domain ribosomal biogenesis protein"/>
    <property type="match status" value="1"/>
</dbReference>
<dbReference type="VEuPathDB" id="MicrosporidiaDB:DI09_24p10"/>
<dbReference type="Pfam" id="PF04427">
    <property type="entry name" value="Brix"/>
    <property type="match status" value="1"/>
</dbReference>
<dbReference type="Proteomes" id="UP000029725">
    <property type="component" value="Unassembled WGS sequence"/>
</dbReference>
<dbReference type="InterPro" id="IPR044281">
    <property type="entry name" value="IMP4/RPF1"/>
</dbReference>
<dbReference type="HOGENOM" id="CLU_040063_1_0_1"/>
<dbReference type="GO" id="GO:0000460">
    <property type="term" value="P:maturation of 5.8S rRNA"/>
    <property type="evidence" value="ECO:0007669"/>
    <property type="project" value="TreeGrafter"/>
</dbReference>
<feature type="domain" description="Brix" evidence="1">
    <location>
        <begin position="1"/>
        <end position="195"/>
    </location>
</feature>